<keyword evidence="2" id="KW-1185">Reference proteome</keyword>
<dbReference type="Proteomes" id="UP001207468">
    <property type="component" value="Unassembled WGS sequence"/>
</dbReference>
<dbReference type="EMBL" id="JAGFNK010001387">
    <property type="protein sequence ID" value="KAI9431843.1"/>
    <property type="molecule type" value="Genomic_DNA"/>
</dbReference>
<comment type="caution">
    <text evidence="1">The sequence shown here is derived from an EMBL/GenBank/DDBJ whole genome shotgun (WGS) entry which is preliminary data.</text>
</comment>
<organism evidence="1 2">
    <name type="scientific">Russula earlei</name>
    <dbReference type="NCBI Taxonomy" id="71964"/>
    <lineage>
        <taxon>Eukaryota</taxon>
        <taxon>Fungi</taxon>
        <taxon>Dikarya</taxon>
        <taxon>Basidiomycota</taxon>
        <taxon>Agaricomycotina</taxon>
        <taxon>Agaricomycetes</taxon>
        <taxon>Russulales</taxon>
        <taxon>Russulaceae</taxon>
        <taxon>Russula</taxon>
    </lineage>
</organism>
<protein>
    <submittedName>
        <fullName evidence="1">Uncharacterized protein</fullName>
    </submittedName>
</protein>
<proteinExistence type="predicted"/>
<accession>A0ACC0TS43</accession>
<evidence type="ECO:0000313" key="1">
    <source>
        <dbReference type="EMBL" id="KAI9431843.1"/>
    </source>
</evidence>
<sequence length="460" mass="50726">MSGTHILASTPSPAITDRIFVFHIDVILLSLFAIYAALTLPHTLVHLFQPSEILNSFFLHSGSLCLHNNTNFHWADMHGRSGMTRTRPIHLTSTRTNQTMRMLVNMPEDEEDVAGGVTMAKNKNKAHAALITPLRMAAATTTGGAGRHSSSCQSTPSHNHHALTRVPRCMMIVHLTLVYTLNFCVSPSFSFGKLFVLIIYAVFMLYTSLRHSNPFTDPMRTGYVAMLQIPIAIALARKTNWLSWASGVGYEKACGSRSSVAYASFLNGASLSSQSMSTHSVINGTLRAQLRVPKFMWALIALCAIDLLFAFTLSFVRNRMYTLFFSVHVTGVTVFLLTTYKHSHTTLPYILAAVGFYIFDHLACIAQTRYTMAWLTTEHALNSGTMLVHIPSLGAGWAPELAACCACLGIWRMHVLKRSSPTSNVDGDPLAKFVSSSRVHTECLKNNAYDTPLKKGPKPL</sequence>
<name>A0ACC0TS43_9AGAM</name>
<reference evidence="1" key="1">
    <citation type="submission" date="2021-03" db="EMBL/GenBank/DDBJ databases">
        <title>Evolutionary priming and transition to the ectomycorrhizal habit in an iconic lineage of mushroom-forming fungi: is preadaptation a requirement?</title>
        <authorList>
            <consortium name="DOE Joint Genome Institute"/>
            <person name="Looney B.P."/>
            <person name="Miyauchi S."/>
            <person name="Morin E."/>
            <person name="Drula E."/>
            <person name="Courty P.E."/>
            <person name="Chicoki N."/>
            <person name="Fauchery L."/>
            <person name="Kohler A."/>
            <person name="Kuo A."/>
            <person name="LaButti K."/>
            <person name="Pangilinan J."/>
            <person name="Lipzen A."/>
            <person name="Riley R."/>
            <person name="Andreopoulos W."/>
            <person name="He G."/>
            <person name="Johnson J."/>
            <person name="Barry K.W."/>
            <person name="Grigoriev I.V."/>
            <person name="Nagy L."/>
            <person name="Hibbett D."/>
            <person name="Henrissat B."/>
            <person name="Matheny P.B."/>
            <person name="Labbe J."/>
            <person name="Martin A.F."/>
        </authorList>
    </citation>
    <scope>NUCLEOTIDE SEQUENCE</scope>
    <source>
        <strain evidence="1">BPL698</strain>
    </source>
</reference>
<evidence type="ECO:0000313" key="2">
    <source>
        <dbReference type="Proteomes" id="UP001207468"/>
    </source>
</evidence>
<gene>
    <name evidence="1" type="ORF">F5148DRAFT_1310429</name>
</gene>